<evidence type="ECO:0000313" key="1">
    <source>
        <dbReference type="EMBL" id="AEA44386.1"/>
    </source>
</evidence>
<reference evidence="2" key="2">
    <citation type="submission" date="2011-02" db="EMBL/GenBank/DDBJ databases">
        <title>The complete genome of Fluviicola taffensis DSM 16823.</title>
        <authorList>
            <consortium name="US DOE Joint Genome Institute (JGI-PGF)"/>
            <person name="Lucas S."/>
            <person name="Copeland A."/>
            <person name="Lapidus A."/>
            <person name="Bruce D."/>
            <person name="Goodwin L."/>
            <person name="Pitluck S."/>
            <person name="Kyrpides N."/>
            <person name="Mavromatis K."/>
            <person name="Ivanova N."/>
            <person name="Mikhailova N."/>
            <person name="Pagani I."/>
            <person name="Chertkov O."/>
            <person name="Detter J.C."/>
            <person name="Han C."/>
            <person name="Tapia R."/>
            <person name="Land M."/>
            <person name="Hauser L."/>
            <person name="Markowitz V."/>
            <person name="Cheng J.-F."/>
            <person name="Hugenholtz P."/>
            <person name="Woyke T."/>
            <person name="Wu D."/>
            <person name="Tindall B."/>
            <person name="Pomrenke H.G."/>
            <person name="Brambilla E."/>
            <person name="Klenk H.-P."/>
            <person name="Eisen J.A."/>
        </authorList>
    </citation>
    <scope>NUCLEOTIDE SEQUENCE [LARGE SCALE GENOMIC DNA]</scope>
    <source>
        <strain evidence="2">DSM 16823 / RW262 / RW262</strain>
    </source>
</reference>
<sequence precursor="true">MKTEFTYSYVIDLQQGDLLNSCISKRTTRLNHYSKYSISKLNFSSYD</sequence>
<gene>
    <name evidence="1" type="ordered locus">Fluta_2400</name>
</gene>
<dbReference type="EMBL" id="CP002542">
    <property type="protein sequence ID" value="AEA44386.1"/>
    <property type="molecule type" value="Genomic_DNA"/>
</dbReference>
<dbReference type="STRING" id="755732.Fluta_2400"/>
<dbReference type="HOGENOM" id="CLU_3168374_0_0_10"/>
<organism evidence="1 2">
    <name type="scientific">Fluviicola taffensis (strain DSM 16823 / NCIMB 13979 / RW262)</name>
    <dbReference type="NCBI Taxonomy" id="755732"/>
    <lineage>
        <taxon>Bacteria</taxon>
        <taxon>Pseudomonadati</taxon>
        <taxon>Bacteroidota</taxon>
        <taxon>Flavobacteriia</taxon>
        <taxon>Flavobacteriales</taxon>
        <taxon>Crocinitomicaceae</taxon>
        <taxon>Fluviicola</taxon>
    </lineage>
</organism>
<proteinExistence type="predicted"/>
<name>F2ICZ2_FLUTR</name>
<reference evidence="1 2" key="1">
    <citation type="journal article" date="2011" name="Stand. Genomic Sci.">
        <title>Complete genome sequence of the gliding freshwater bacterium Fluviicola taffensis type strain (RW262).</title>
        <authorList>
            <person name="Woyke T."/>
            <person name="Chertkov O."/>
            <person name="Lapidus A."/>
            <person name="Nolan M."/>
            <person name="Lucas S."/>
            <person name="Del Rio T.G."/>
            <person name="Tice H."/>
            <person name="Cheng J.F."/>
            <person name="Tapia R."/>
            <person name="Han C."/>
            <person name="Goodwin L."/>
            <person name="Pitluck S."/>
            <person name="Liolios K."/>
            <person name="Pagani I."/>
            <person name="Ivanova N."/>
            <person name="Huntemann M."/>
            <person name="Mavromatis K."/>
            <person name="Mikhailova N."/>
            <person name="Pati A."/>
            <person name="Chen A."/>
            <person name="Palaniappan K."/>
            <person name="Land M."/>
            <person name="Hauser L."/>
            <person name="Brambilla E.M."/>
            <person name="Rohde M."/>
            <person name="Mwirichia R."/>
            <person name="Sikorski J."/>
            <person name="Tindall B.J."/>
            <person name="Goker M."/>
            <person name="Bristow J."/>
            <person name="Eisen J.A."/>
            <person name="Markowitz V."/>
            <person name="Hugenholtz P."/>
            <person name="Klenk H.P."/>
            <person name="Kyrpides N.C."/>
        </authorList>
    </citation>
    <scope>NUCLEOTIDE SEQUENCE [LARGE SCALE GENOMIC DNA]</scope>
    <source>
        <strain evidence="2">DSM 16823 / RW262 / RW262</strain>
    </source>
</reference>
<keyword evidence="2" id="KW-1185">Reference proteome</keyword>
<dbReference type="AlphaFoldDB" id="F2ICZ2"/>
<evidence type="ECO:0000313" key="2">
    <source>
        <dbReference type="Proteomes" id="UP000007463"/>
    </source>
</evidence>
<protein>
    <submittedName>
        <fullName evidence="1">Uncharacterized protein</fullName>
    </submittedName>
</protein>
<dbReference type="KEGG" id="fte:Fluta_2400"/>
<dbReference type="Proteomes" id="UP000007463">
    <property type="component" value="Chromosome"/>
</dbReference>
<accession>F2ICZ2</accession>